<keyword evidence="3" id="KW-1185">Reference proteome</keyword>
<dbReference type="EMBL" id="WJXW01000002">
    <property type="protein sequence ID" value="KAF9739277.1"/>
    <property type="molecule type" value="Genomic_DNA"/>
</dbReference>
<proteinExistence type="predicted"/>
<organism evidence="2 3">
    <name type="scientific">Paraphaeosphaeria minitans</name>
    <dbReference type="NCBI Taxonomy" id="565426"/>
    <lineage>
        <taxon>Eukaryota</taxon>
        <taxon>Fungi</taxon>
        <taxon>Dikarya</taxon>
        <taxon>Ascomycota</taxon>
        <taxon>Pezizomycotina</taxon>
        <taxon>Dothideomycetes</taxon>
        <taxon>Pleosporomycetidae</taxon>
        <taxon>Pleosporales</taxon>
        <taxon>Massarineae</taxon>
        <taxon>Didymosphaeriaceae</taxon>
        <taxon>Paraphaeosphaeria</taxon>
    </lineage>
</organism>
<evidence type="ECO:0000313" key="3">
    <source>
        <dbReference type="Proteomes" id="UP000756921"/>
    </source>
</evidence>
<reference evidence="2" key="1">
    <citation type="journal article" date="2020" name="Mol. Plant Microbe Interact.">
        <title>Genome Sequence of the Biocontrol Agent Coniothyrium minitans strain Conio (IMI 134523).</title>
        <authorList>
            <person name="Patel D."/>
            <person name="Shittu T.A."/>
            <person name="Baroncelli R."/>
            <person name="Muthumeenakshi S."/>
            <person name="Osborne T.H."/>
            <person name="Janganan T.K."/>
            <person name="Sreenivasaprasad S."/>
        </authorList>
    </citation>
    <scope>NUCLEOTIDE SEQUENCE</scope>
    <source>
        <strain evidence="2">Conio</strain>
    </source>
</reference>
<dbReference type="AlphaFoldDB" id="A0A9P6GP41"/>
<dbReference type="OrthoDB" id="3775616at2759"/>
<evidence type="ECO:0000313" key="2">
    <source>
        <dbReference type="EMBL" id="KAF9739277.1"/>
    </source>
</evidence>
<evidence type="ECO:0000256" key="1">
    <source>
        <dbReference type="SAM" id="MobiDB-lite"/>
    </source>
</evidence>
<name>A0A9P6GP41_9PLEO</name>
<protein>
    <submittedName>
        <fullName evidence="2">Uncharacterized protein</fullName>
    </submittedName>
</protein>
<dbReference type="Proteomes" id="UP000756921">
    <property type="component" value="Unassembled WGS sequence"/>
</dbReference>
<comment type="caution">
    <text evidence="2">The sequence shown here is derived from an EMBL/GenBank/DDBJ whole genome shotgun (WGS) entry which is preliminary data.</text>
</comment>
<gene>
    <name evidence="2" type="ORF">PMIN01_01911</name>
</gene>
<accession>A0A9P6GP41</accession>
<sequence>MKRKRSQDLEAACPSPKFAKHGASRQPQASEKSGSEPCSLLRIIEQYGLLVSIVSNLTPEDLFALAAASKAIYKAMFSGEASMPNILRKMPCAGRGLQIRHINHVRSPVTLRPRCLGFDVCGAMMGNIETHPCVRCKLNTCDECRIHCVFNSTFEPEEEPDELPTYSGFVLLSPHDMGILTPAHLKLPGENPTTMAPYHDKGFLDSPWIATDFVNPESIAEILDFDLARGPLRLANDSNARHPSSIIKAFWHYTEQRKMKMCDDCREVQQVGDFHPQQHKCACTLRKHVLGQWTCVGCFQKECLGICGITRAQFCFKYPELAAGFGVGSSSYLRCTCGKILDGQNRKGFGRQVCLWCNGLLAHEEGVDDSEPPSVEE</sequence>
<feature type="region of interest" description="Disordered" evidence="1">
    <location>
        <begin position="1"/>
        <end position="34"/>
    </location>
</feature>